<dbReference type="InterPro" id="IPR046346">
    <property type="entry name" value="Aminoacid_DH-like_N_sf"/>
</dbReference>
<dbReference type="PANTHER" id="PTHR21089">
    <property type="entry name" value="SHIKIMATE DEHYDROGENASE"/>
    <property type="match status" value="1"/>
</dbReference>
<comment type="caution">
    <text evidence="9">The sequence shown here is derived from an EMBL/GenBank/DDBJ whole genome shotgun (WGS) entry which is preliminary data.</text>
</comment>
<evidence type="ECO:0000256" key="5">
    <source>
        <dbReference type="ARBA" id="ARBA00023002"/>
    </source>
</evidence>
<feature type="binding site" evidence="7">
    <location>
        <position position="61"/>
    </location>
    <ligand>
        <name>shikimate</name>
        <dbReference type="ChEBI" id="CHEBI:36208"/>
    </ligand>
</feature>
<feature type="binding site" evidence="7">
    <location>
        <begin position="14"/>
        <end position="16"/>
    </location>
    <ligand>
        <name>shikimate</name>
        <dbReference type="ChEBI" id="CHEBI:36208"/>
    </ligand>
</feature>
<dbReference type="EMBL" id="JABEVU030000001">
    <property type="protein sequence ID" value="MDB0580117.1"/>
    <property type="molecule type" value="Genomic_DNA"/>
</dbReference>
<dbReference type="GO" id="GO:0004764">
    <property type="term" value="F:shikimate 3-dehydrogenase (NADP+) activity"/>
    <property type="evidence" value="ECO:0007669"/>
    <property type="project" value="UniProtKB-UniRule"/>
</dbReference>
<comment type="caution">
    <text evidence="7">Lacks conserved residue(s) required for the propagation of feature annotation.</text>
</comment>
<feature type="binding site" evidence="7">
    <location>
        <position position="101"/>
    </location>
    <ligand>
        <name>shikimate</name>
        <dbReference type="ChEBI" id="CHEBI:36208"/>
    </ligand>
</feature>
<evidence type="ECO:0000256" key="4">
    <source>
        <dbReference type="ARBA" id="ARBA00022857"/>
    </source>
</evidence>
<dbReference type="EMBL" id="JXII01000004">
    <property type="protein sequence ID" value="KIH70901.1"/>
    <property type="molecule type" value="Genomic_DNA"/>
</dbReference>
<evidence type="ECO:0000313" key="9">
    <source>
        <dbReference type="EMBL" id="KIH70901.1"/>
    </source>
</evidence>
<sequence length="269" mass="29375">MGNYAVIGYPISHSLSPLIHNANFEAKGTDDNYAALSVHPDHLQHIRDLVASKELSGFNVTIPHKEAIISYLDEVDTDAKKIGAVNTVSIDGDRLTGHNTDITGYMNAFLEVFGQAKRRVLIIGAGGAAKAVHRAHANNGDDVTIAARRIESFKRFTDDDFKAMLISDITGTEEFDAIVNATPVGMKGEDLLKEMDIPESLISGSAVGVDLIYQPQKTKFLEYFADGHHMNGMPMLIHQAMDAYGIWTGEEGDYGAINKKYEEYIGGKS</sequence>
<reference evidence="10" key="3">
    <citation type="submission" date="2022-12" db="EMBL/GenBank/DDBJ databases">
        <title>Genome analysis and biological profiling of marine Salinicoccus roseus MOSEL-ME25.</title>
        <authorList>
            <person name="Mirza F.T."/>
            <person name="Xie Y."/>
            <person name="Shinwari Z.K."/>
        </authorList>
    </citation>
    <scope>NUCLEOTIDE SEQUENCE</scope>
    <source>
        <strain evidence="10">MOSEL-ME25</strain>
    </source>
</reference>
<dbReference type="EC" id="1.1.1.25" evidence="2 7"/>
<dbReference type="GeneID" id="77844881"/>
<dbReference type="STRING" id="45670.SN16_04880"/>
<dbReference type="Gene3D" id="3.40.50.10860">
    <property type="entry name" value="Leucine Dehydrogenase, chain A, domain 1"/>
    <property type="match status" value="1"/>
</dbReference>
<evidence type="ECO:0000313" key="12">
    <source>
        <dbReference type="Proteomes" id="UP000527860"/>
    </source>
</evidence>
<dbReference type="Proteomes" id="UP000527860">
    <property type="component" value="Unassembled WGS sequence"/>
</dbReference>
<dbReference type="SUPFAM" id="SSF51735">
    <property type="entry name" value="NAD(P)-binding Rossmann-fold domains"/>
    <property type="match status" value="1"/>
</dbReference>
<feature type="binding site" evidence="7">
    <location>
        <position position="239"/>
    </location>
    <ligand>
        <name>shikimate</name>
        <dbReference type="ChEBI" id="CHEBI:36208"/>
    </ligand>
</feature>
<dbReference type="UniPathway" id="UPA00053">
    <property type="reaction ID" value="UER00087"/>
</dbReference>
<keyword evidence="3 7" id="KW-0028">Amino-acid biosynthesis</keyword>
<name>A0A0C2HN40_9STAP</name>
<dbReference type="Gene3D" id="3.40.50.720">
    <property type="entry name" value="NAD(P)-binding Rossmann-like Domain"/>
    <property type="match status" value="1"/>
</dbReference>
<dbReference type="GO" id="GO:0005829">
    <property type="term" value="C:cytosol"/>
    <property type="evidence" value="ECO:0007669"/>
    <property type="project" value="TreeGrafter"/>
</dbReference>
<evidence type="ECO:0000256" key="7">
    <source>
        <dbReference type="HAMAP-Rule" id="MF_00222"/>
    </source>
</evidence>
<evidence type="ECO:0000313" key="10">
    <source>
        <dbReference type="EMBL" id="MDB0580117.1"/>
    </source>
</evidence>
<feature type="binding site" evidence="7">
    <location>
        <begin position="124"/>
        <end position="128"/>
    </location>
    <ligand>
        <name>NADP(+)</name>
        <dbReference type="ChEBI" id="CHEBI:58349"/>
    </ligand>
</feature>
<dbReference type="OrthoDB" id="9792692at2"/>
<comment type="similarity">
    <text evidence="7">Belongs to the shikimate dehydrogenase family.</text>
</comment>
<comment type="pathway">
    <text evidence="1 7">Metabolic intermediate biosynthesis; chorismate biosynthesis; chorismate from D-erythrose 4-phosphate and phosphoenolpyruvate: step 4/7.</text>
</comment>
<dbReference type="GO" id="GO:0009073">
    <property type="term" value="P:aromatic amino acid family biosynthetic process"/>
    <property type="evidence" value="ECO:0007669"/>
    <property type="project" value="UniProtKB-KW"/>
</dbReference>
<evidence type="ECO:0000259" key="8">
    <source>
        <dbReference type="Pfam" id="PF08501"/>
    </source>
</evidence>
<keyword evidence="12" id="KW-1185">Reference proteome</keyword>
<dbReference type="InterPro" id="IPR036291">
    <property type="entry name" value="NAD(P)-bd_dom_sf"/>
</dbReference>
<comment type="subunit">
    <text evidence="7">Homodimer.</text>
</comment>
<keyword evidence="6 7" id="KW-0057">Aromatic amino acid biosynthesis</keyword>
<dbReference type="GO" id="GO:0050661">
    <property type="term" value="F:NADP binding"/>
    <property type="evidence" value="ECO:0007669"/>
    <property type="project" value="InterPro"/>
</dbReference>
<dbReference type="HAMAP" id="MF_00222">
    <property type="entry name" value="Shikimate_DH_AroE"/>
    <property type="match status" value="1"/>
</dbReference>
<keyword evidence="4 7" id="KW-0521">NADP</keyword>
<dbReference type="Pfam" id="PF08501">
    <property type="entry name" value="Shikimate_dh_N"/>
    <property type="match status" value="1"/>
</dbReference>
<feature type="binding site" evidence="7">
    <location>
        <position position="86"/>
    </location>
    <ligand>
        <name>shikimate</name>
        <dbReference type="ChEBI" id="CHEBI:36208"/>
    </ligand>
</feature>
<feature type="binding site" evidence="7">
    <location>
        <position position="232"/>
    </location>
    <ligand>
        <name>NADP(+)</name>
        <dbReference type="ChEBI" id="CHEBI:58349"/>
    </ligand>
</feature>
<dbReference type="FunFam" id="3.40.50.10860:FF:000016">
    <property type="entry name" value="Shikimate dehydrogenase (NADP(+))"/>
    <property type="match status" value="1"/>
</dbReference>
<dbReference type="InterPro" id="IPR011342">
    <property type="entry name" value="Shikimate_DH"/>
</dbReference>
<organism evidence="9 11">
    <name type="scientific">Salinicoccus roseus</name>
    <dbReference type="NCBI Taxonomy" id="45670"/>
    <lineage>
        <taxon>Bacteria</taxon>
        <taxon>Bacillati</taxon>
        <taxon>Bacillota</taxon>
        <taxon>Bacilli</taxon>
        <taxon>Bacillales</taxon>
        <taxon>Staphylococcaceae</taxon>
        <taxon>Salinicoccus</taxon>
    </lineage>
</organism>
<accession>A0A0C2HN40</accession>
<gene>
    <name evidence="7 10" type="primary">aroE</name>
    <name evidence="10" type="ORF">F7P68_0006215</name>
    <name evidence="9" type="ORF">SN16_04880</name>
</gene>
<dbReference type="NCBIfam" id="TIGR00507">
    <property type="entry name" value="aroE"/>
    <property type="match status" value="1"/>
</dbReference>
<dbReference type="InterPro" id="IPR022893">
    <property type="entry name" value="Shikimate_DH_fam"/>
</dbReference>
<dbReference type="CDD" id="cd01065">
    <property type="entry name" value="NAD_bind_Shikimate_DH"/>
    <property type="match status" value="1"/>
</dbReference>
<evidence type="ECO:0000256" key="1">
    <source>
        <dbReference type="ARBA" id="ARBA00004871"/>
    </source>
</evidence>
<evidence type="ECO:0000256" key="2">
    <source>
        <dbReference type="ARBA" id="ARBA00012962"/>
    </source>
</evidence>
<dbReference type="GO" id="GO:0019632">
    <property type="term" value="P:shikimate metabolic process"/>
    <property type="evidence" value="ECO:0007669"/>
    <property type="project" value="InterPro"/>
</dbReference>
<reference evidence="10" key="2">
    <citation type="submission" date="2020-04" db="EMBL/GenBank/DDBJ databases">
        <authorList>
            <person name="Tanveer F."/>
            <person name="Xie Y."/>
            <person name="Shinwari Z.K."/>
        </authorList>
    </citation>
    <scope>NUCLEOTIDE SEQUENCE</scope>
    <source>
        <strain evidence="10">MOSEL-ME25</strain>
    </source>
</reference>
<dbReference type="GO" id="GO:0009423">
    <property type="term" value="P:chorismate biosynthetic process"/>
    <property type="evidence" value="ECO:0007669"/>
    <property type="project" value="UniProtKB-UniRule"/>
</dbReference>
<feature type="binding site" evidence="7">
    <location>
        <position position="211"/>
    </location>
    <ligand>
        <name>NADP(+)</name>
        <dbReference type="ChEBI" id="CHEBI:58349"/>
    </ligand>
</feature>
<protein>
    <recommendedName>
        <fullName evidence="2 7">Shikimate dehydrogenase (NADP(+))</fullName>
        <shortName evidence="7">SDH</shortName>
        <ecNumber evidence="2 7">1.1.1.25</ecNumber>
    </recommendedName>
</protein>
<comment type="catalytic activity">
    <reaction evidence="7">
        <text>shikimate + NADP(+) = 3-dehydroshikimate + NADPH + H(+)</text>
        <dbReference type="Rhea" id="RHEA:17737"/>
        <dbReference type="ChEBI" id="CHEBI:15378"/>
        <dbReference type="ChEBI" id="CHEBI:16630"/>
        <dbReference type="ChEBI" id="CHEBI:36208"/>
        <dbReference type="ChEBI" id="CHEBI:57783"/>
        <dbReference type="ChEBI" id="CHEBI:58349"/>
        <dbReference type="EC" id="1.1.1.25"/>
    </reaction>
</comment>
<comment type="function">
    <text evidence="7">Involved in the biosynthesis of the chorismate, which leads to the biosynthesis of aromatic amino acids. Catalyzes the reversible NADPH linked reduction of 3-dehydroshikimate (DHSA) to yield shikimate (SA).</text>
</comment>
<dbReference type="RefSeq" id="WP_040105503.1">
    <property type="nucleotide sequence ID" value="NZ_JABEVU030000001.1"/>
</dbReference>
<dbReference type="InterPro" id="IPR013708">
    <property type="entry name" value="Shikimate_DH-bd_N"/>
</dbReference>
<dbReference type="PANTHER" id="PTHR21089:SF1">
    <property type="entry name" value="BIFUNCTIONAL 3-DEHYDROQUINATE DEHYDRATASE_SHIKIMATE DEHYDROGENASE, CHLOROPLASTIC"/>
    <property type="match status" value="1"/>
</dbReference>
<evidence type="ECO:0000313" key="11">
    <source>
        <dbReference type="Proteomes" id="UP000031546"/>
    </source>
</evidence>
<feature type="active site" description="Proton acceptor" evidence="7">
    <location>
        <position position="65"/>
    </location>
</feature>
<evidence type="ECO:0000256" key="6">
    <source>
        <dbReference type="ARBA" id="ARBA00023141"/>
    </source>
</evidence>
<dbReference type="GO" id="GO:0008652">
    <property type="term" value="P:amino acid biosynthetic process"/>
    <property type="evidence" value="ECO:0007669"/>
    <property type="project" value="UniProtKB-KW"/>
</dbReference>
<dbReference type="AlphaFoldDB" id="A0A0C2HN40"/>
<feature type="domain" description="Shikimate dehydrogenase substrate binding N-terminal" evidence="8">
    <location>
        <begin position="6"/>
        <end position="88"/>
    </location>
</feature>
<evidence type="ECO:0000256" key="3">
    <source>
        <dbReference type="ARBA" id="ARBA00022605"/>
    </source>
</evidence>
<dbReference type="Proteomes" id="UP000031546">
    <property type="component" value="Unassembled WGS sequence"/>
</dbReference>
<keyword evidence="5 7" id="KW-0560">Oxidoreductase</keyword>
<dbReference type="SUPFAM" id="SSF53223">
    <property type="entry name" value="Aminoacid dehydrogenase-like, N-terminal domain"/>
    <property type="match status" value="1"/>
</dbReference>
<feature type="binding site" evidence="7">
    <location>
        <position position="213"/>
    </location>
    <ligand>
        <name>shikimate</name>
        <dbReference type="ChEBI" id="CHEBI:36208"/>
    </ligand>
</feature>
<reference evidence="9 11" key="1">
    <citation type="submission" date="2015-01" db="EMBL/GenBank/DDBJ databases">
        <title>Genome sequences of high lactate-tolerant strain Salinicoccus roseus W12 with industrial interest.</title>
        <authorList>
            <person name="Wang H."/>
            <person name="Yu B."/>
        </authorList>
    </citation>
    <scope>NUCLEOTIDE SEQUENCE [LARGE SCALE GENOMIC DNA]</scope>
    <source>
        <strain evidence="9 11">W12</strain>
    </source>
</reference>
<proteinExistence type="inferred from homology"/>